<feature type="domain" description="USP" evidence="1">
    <location>
        <begin position="12"/>
        <end position="346"/>
    </location>
</feature>
<dbReference type="InterPro" id="IPR050185">
    <property type="entry name" value="Ub_carboxyl-term_hydrolase"/>
</dbReference>
<reference evidence="2" key="1">
    <citation type="journal article" date="2020" name="Nature">
        <title>Giant virus diversity and host interactions through global metagenomics.</title>
        <authorList>
            <person name="Schulz F."/>
            <person name="Roux S."/>
            <person name="Paez-Espino D."/>
            <person name="Jungbluth S."/>
            <person name="Walsh D.A."/>
            <person name="Denef V.J."/>
            <person name="McMahon K.D."/>
            <person name="Konstantinidis K.T."/>
            <person name="Eloe-Fadrosh E.A."/>
            <person name="Kyrpides N.C."/>
            <person name="Woyke T."/>
        </authorList>
    </citation>
    <scope>NUCLEOTIDE SEQUENCE</scope>
    <source>
        <strain evidence="2">GVMAG-M-3300023174-3</strain>
    </source>
</reference>
<dbReference type="SUPFAM" id="SSF54001">
    <property type="entry name" value="Cysteine proteinases"/>
    <property type="match status" value="1"/>
</dbReference>
<organism evidence="2">
    <name type="scientific">viral metagenome</name>
    <dbReference type="NCBI Taxonomy" id="1070528"/>
    <lineage>
        <taxon>unclassified sequences</taxon>
        <taxon>metagenomes</taxon>
        <taxon>organismal metagenomes</taxon>
    </lineage>
</organism>
<dbReference type="GO" id="GO:0016579">
    <property type="term" value="P:protein deubiquitination"/>
    <property type="evidence" value="ECO:0007669"/>
    <property type="project" value="InterPro"/>
</dbReference>
<dbReference type="PROSITE" id="PS50235">
    <property type="entry name" value="USP_3"/>
    <property type="match status" value="1"/>
</dbReference>
<dbReference type="InterPro" id="IPR001394">
    <property type="entry name" value="Peptidase_C19_UCH"/>
</dbReference>
<sequence length="347" mass="40211">MDLTKYHNKGMTGLENLGNTCFLNSSLQVLNHTYELNEFLSSEKYNRLSKAKSPDTTILNEWNDLRNVMWSGNGIVTPKKFVYNVHKIAKLKNRDLFTGFAQNDMPEFLLFMMDCIHNSICRTVNMRVLGNPSSLTDEIAVKCYTALKATYEKEYSEIMEMFYGMYVSEISSIDGNVSHIIKPESYFILDLPILYGNEMATNLYGCFDLFVRPEFLDGENAWFNETSQQKENVRKQISFWNFPNILVISLKRFTPDGRGKITQCIEFPLENLNLSKYVRGYNAKSYIYDLYGVCNHMGGPAGGHYTSFVKNATNEWYHYNDRNVNRIDDTSSIVTPMAYCLFYRKKK</sequence>
<dbReference type="Pfam" id="PF00443">
    <property type="entry name" value="UCH"/>
    <property type="match status" value="1"/>
</dbReference>
<dbReference type="PANTHER" id="PTHR21646">
    <property type="entry name" value="UBIQUITIN CARBOXYL-TERMINAL HYDROLASE"/>
    <property type="match status" value="1"/>
</dbReference>
<dbReference type="CDD" id="cd02674">
    <property type="entry name" value="Peptidase_C19R"/>
    <property type="match status" value="1"/>
</dbReference>
<dbReference type="GO" id="GO:0004843">
    <property type="term" value="F:cysteine-type deubiquitinase activity"/>
    <property type="evidence" value="ECO:0007669"/>
    <property type="project" value="InterPro"/>
</dbReference>
<dbReference type="InterPro" id="IPR028889">
    <property type="entry name" value="USP"/>
</dbReference>
<evidence type="ECO:0000259" key="1">
    <source>
        <dbReference type="PROSITE" id="PS50235"/>
    </source>
</evidence>
<protein>
    <recommendedName>
        <fullName evidence="1">USP domain-containing protein</fullName>
    </recommendedName>
</protein>
<dbReference type="InterPro" id="IPR038765">
    <property type="entry name" value="Papain-like_cys_pep_sf"/>
</dbReference>
<name>A0A6C0DNU8_9ZZZZ</name>
<proteinExistence type="predicted"/>
<dbReference type="Gene3D" id="3.90.70.10">
    <property type="entry name" value="Cysteine proteinases"/>
    <property type="match status" value="1"/>
</dbReference>
<dbReference type="EMBL" id="MN739647">
    <property type="protein sequence ID" value="QHT17994.1"/>
    <property type="molecule type" value="Genomic_DNA"/>
</dbReference>
<dbReference type="PROSITE" id="PS00972">
    <property type="entry name" value="USP_1"/>
    <property type="match status" value="1"/>
</dbReference>
<dbReference type="AlphaFoldDB" id="A0A6C0DNU8"/>
<evidence type="ECO:0000313" key="2">
    <source>
        <dbReference type="EMBL" id="QHT17994.1"/>
    </source>
</evidence>
<accession>A0A6C0DNU8</accession>
<dbReference type="PROSITE" id="PS00973">
    <property type="entry name" value="USP_2"/>
    <property type="match status" value="1"/>
</dbReference>
<dbReference type="InterPro" id="IPR018200">
    <property type="entry name" value="USP_CS"/>
</dbReference>